<comment type="caution">
    <text evidence="1">The sequence shown here is derived from an EMBL/GenBank/DDBJ whole genome shotgun (WGS) entry which is preliminary data.</text>
</comment>
<name>A0A2M7QA97_9BACT</name>
<reference evidence="2" key="1">
    <citation type="submission" date="2017-09" db="EMBL/GenBank/DDBJ databases">
        <title>Depth-based differentiation of microbial function through sediment-hosted aquifers and enrichment of novel symbionts in the deep terrestrial subsurface.</title>
        <authorList>
            <person name="Probst A.J."/>
            <person name="Ladd B."/>
            <person name="Jarett J.K."/>
            <person name="Geller-Mcgrath D.E."/>
            <person name="Sieber C.M.K."/>
            <person name="Emerson J.B."/>
            <person name="Anantharaman K."/>
            <person name="Thomas B.C."/>
            <person name="Malmstrom R."/>
            <person name="Stieglmeier M."/>
            <person name="Klingl A."/>
            <person name="Woyke T."/>
            <person name="Ryan C.M."/>
            <person name="Banfield J.F."/>
        </authorList>
    </citation>
    <scope>NUCLEOTIDE SEQUENCE [LARGE SCALE GENOMIC DNA]</scope>
</reference>
<accession>A0A2M7QA97</accession>
<gene>
    <name evidence="1" type="ORF">COY93_03875</name>
</gene>
<evidence type="ECO:0000313" key="2">
    <source>
        <dbReference type="Proteomes" id="UP000230973"/>
    </source>
</evidence>
<organism evidence="1 2">
    <name type="scientific">Candidatus Uhrbacteria bacterium CG_4_10_14_0_8_um_filter_58_22</name>
    <dbReference type="NCBI Taxonomy" id="1975029"/>
    <lineage>
        <taxon>Bacteria</taxon>
        <taxon>Candidatus Uhriibacteriota</taxon>
    </lineage>
</organism>
<dbReference type="AlphaFoldDB" id="A0A2M7QA97"/>
<dbReference type="Proteomes" id="UP000230973">
    <property type="component" value="Unassembled WGS sequence"/>
</dbReference>
<protein>
    <submittedName>
        <fullName evidence="1">Uncharacterized protein</fullName>
    </submittedName>
</protein>
<dbReference type="EMBL" id="PFLC01000052">
    <property type="protein sequence ID" value="PIY62126.1"/>
    <property type="molecule type" value="Genomic_DNA"/>
</dbReference>
<evidence type="ECO:0000313" key="1">
    <source>
        <dbReference type="EMBL" id="PIY62126.1"/>
    </source>
</evidence>
<proteinExistence type="predicted"/>
<sequence>MDDLEAVVRSGSEVFSRPLDGFFRRAAFRLLEFRSYQPISCRTVGCRNLTETGSQSGWFGFDSHLAASSGPCYIFAI</sequence>